<reference evidence="1 2" key="1">
    <citation type="submission" date="2009-09" db="EMBL/GenBank/DDBJ databases">
        <authorList>
            <person name="Weinstock G."/>
            <person name="Sodergren E."/>
            <person name="Clifton S."/>
            <person name="Fulton L."/>
            <person name="Fulton B."/>
            <person name="Courtney L."/>
            <person name="Fronick C."/>
            <person name="Harrison M."/>
            <person name="Strong C."/>
            <person name="Farmer C."/>
            <person name="Delahaunty K."/>
            <person name="Markovic C."/>
            <person name="Hall O."/>
            <person name="Minx P."/>
            <person name="Tomlinson C."/>
            <person name="Mitreva M."/>
            <person name="Nelson J."/>
            <person name="Hou S."/>
            <person name="Wollam A."/>
            <person name="Pepin K.H."/>
            <person name="Johnson M."/>
            <person name="Bhonagiri V."/>
            <person name="Nash W.E."/>
            <person name="Warren W."/>
            <person name="Chinwalla A."/>
            <person name="Mardis E.R."/>
            <person name="Wilson R.K."/>
        </authorList>
    </citation>
    <scope>NUCLEOTIDE SEQUENCE [LARGE SCALE GENOMIC DNA]</scope>
    <source>
        <strain evidence="1 2">F0319</strain>
    </source>
</reference>
<organism evidence="1 2">
    <name type="scientific">Prevotella veroralis F0319</name>
    <dbReference type="NCBI Taxonomy" id="649761"/>
    <lineage>
        <taxon>Bacteria</taxon>
        <taxon>Pseudomonadati</taxon>
        <taxon>Bacteroidota</taxon>
        <taxon>Bacteroidia</taxon>
        <taxon>Bacteroidales</taxon>
        <taxon>Prevotellaceae</taxon>
        <taxon>Prevotella</taxon>
    </lineage>
</organism>
<gene>
    <name evidence="1" type="ORF">HMPREF0973_02529</name>
</gene>
<evidence type="ECO:0000313" key="1">
    <source>
        <dbReference type="EMBL" id="EEX17567.1"/>
    </source>
</evidence>
<protein>
    <submittedName>
        <fullName evidence="1">Uncharacterized protein</fullName>
    </submittedName>
</protein>
<accession>C9MSB2</accession>
<keyword evidence="2" id="KW-1185">Reference proteome</keyword>
<dbReference type="AlphaFoldDB" id="C9MSB2"/>
<dbReference type="HOGENOM" id="CLU_3139322_0_0_10"/>
<dbReference type="STRING" id="649761.HMPREF0973_02529"/>
<dbReference type="Proteomes" id="UP000003327">
    <property type="component" value="Unassembled WGS sequence"/>
</dbReference>
<sequence length="49" mass="5309">MPLPCPIYSLSLNPSTASPPPPLRMERGVNSAVCVRRDGGLVYNETVPR</sequence>
<name>C9MSB2_9BACT</name>
<dbReference type="EMBL" id="ACVA01000063">
    <property type="protein sequence ID" value="EEX17567.1"/>
    <property type="molecule type" value="Genomic_DNA"/>
</dbReference>
<comment type="caution">
    <text evidence="1">The sequence shown here is derived from an EMBL/GenBank/DDBJ whole genome shotgun (WGS) entry which is preliminary data.</text>
</comment>
<proteinExistence type="predicted"/>
<evidence type="ECO:0000313" key="2">
    <source>
        <dbReference type="Proteomes" id="UP000003327"/>
    </source>
</evidence>